<dbReference type="EMBL" id="HBGT01001665">
    <property type="protein sequence ID" value="CAD9382516.1"/>
    <property type="molecule type" value="Transcribed_RNA"/>
</dbReference>
<feature type="domain" description="EF-hand" evidence="6">
    <location>
        <begin position="334"/>
        <end position="369"/>
    </location>
</feature>
<keyword evidence="2" id="KW-0677">Repeat</keyword>
<feature type="region of interest" description="Disordered" evidence="5">
    <location>
        <begin position="1"/>
        <end position="22"/>
    </location>
</feature>
<dbReference type="AlphaFoldDB" id="A0A7S2B085"/>
<dbReference type="PANTHER" id="PTHR34524:SF6">
    <property type="entry name" value="CALCYPHOSINE LIKE"/>
    <property type="match status" value="1"/>
</dbReference>
<dbReference type="GO" id="GO:0005509">
    <property type="term" value="F:calcium ion binding"/>
    <property type="evidence" value="ECO:0007669"/>
    <property type="project" value="InterPro"/>
</dbReference>
<feature type="domain" description="EF-hand" evidence="6">
    <location>
        <begin position="204"/>
        <end position="239"/>
    </location>
</feature>
<dbReference type="PROSITE" id="PS50222">
    <property type="entry name" value="EF_HAND_2"/>
    <property type="match status" value="3"/>
</dbReference>
<feature type="coiled-coil region" evidence="4">
    <location>
        <begin position="380"/>
        <end position="414"/>
    </location>
</feature>
<name>A0A7S2B085_9STRA</name>
<keyword evidence="1" id="KW-0479">Metal-binding</keyword>
<dbReference type="InterPro" id="IPR051581">
    <property type="entry name" value="Ca-bind"/>
</dbReference>
<dbReference type="Pfam" id="PF13833">
    <property type="entry name" value="EF-hand_8"/>
    <property type="match status" value="2"/>
</dbReference>
<evidence type="ECO:0000256" key="5">
    <source>
        <dbReference type="SAM" id="MobiDB-lite"/>
    </source>
</evidence>
<dbReference type="Gene3D" id="1.10.238.10">
    <property type="entry name" value="EF-hand"/>
    <property type="match status" value="2"/>
</dbReference>
<dbReference type="SUPFAM" id="SSF47473">
    <property type="entry name" value="EF-hand"/>
    <property type="match status" value="2"/>
</dbReference>
<gene>
    <name evidence="7" type="ORF">FPAR1323_LOCUS903</name>
</gene>
<dbReference type="PROSITE" id="PS00018">
    <property type="entry name" value="EF_HAND_1"/>
    <property type="match status" value="4"/>
</dbReference>
<dbReference type="InterPro" id="IPR011992">
    <property type="entry name" value="EF-hand-dom_pair"/>
</dbReference>
<keyword evidence="4" id="KW-0175">Coiled coil</keyword>
<evidence type="ECO:0000256" key="1">
    <source>
        <dbReference type="ARBA" id="ARBA00022723"/>
    </source>
</evidence>
<evidence type="ECO:0000259" key="6">
    <source>
        <dbReference type="PROSITE" id="PS50222"/>
    </source>
</evidence>
<evidence type="ECO:0000256" key="4">
    <source>
        <dbReference type="SAM" id="Coils"/>
    </source>
</evidence>
<evidence type="ECO:0000256" key="2">
    <source>
        <dbReference type="ARBA" id="ARBA00022737"/>
    </source>
</evidence>
<dbReference type="InterPro" id="IPR002048">
    <property type="entry name" value="EF_hand_dom"/>
</dbReference>
<feature type="domain" description="EF-hand" evidence="6">
    <location>
        <begin position="146"/>
        <end position="181"/>
    </location>
</feature>
<sequence>MRKARSKFLKRRRVKEGDPAAAAPKVSVAAAAGFSMKEIRKVLNYIDSMGEPDDGPSDGKISLRELDQAFRRAKRARAGKEYEVLGRECVYKLEALMEQCDVTVEEWFKEMDNSQGGKGDGTVSTLELRRGLASMTKSKKMRDFTFSEKDLTDLLRYMDPNGDGELDIQEVEDALRRAHMDPDSAAAEEKAGAIMKRLEEIMNQRQMRVIDLFRELDDDDSGSITLGELRDGLIKFAQPSGEERAMAKRAEDAEAAQAAAAAAAAAFEKELAKRLAASKKSGAYDVLLKLDAHMRKEGMRVKDLFSKSGFDQSGDGVLDVTEFAGAIAFIGIVMSPSEVKLLMDFLDDSGDGEIEAAELEAAIRRLRKDVISHRGTVVNAQNRERANDAANAAAERVEQAKKEKEKRLQEMAADDASVGTVGTAANSVATAGTTQVTLPRVKGRYKLQVFAGSQLDSNWLSSFDNRMNLHLSNGLTK</sequence>
<organism evidence="7">
    <name type="scientific">Florenciella parvula</name>
    <dbReference type="NCBI Taxonomy" id="236787"/>
    <lineage>
        <taxon>Eukaryota</taxon>
        <taxon>Sar</taxon>
        <taxon>Stramenopiles</taxon>
        <taxon>Ochrophyta</taxon>
        <taxon>Dictyochophyceae</taxon>
        <taxon>Florenciellales</taxon>
        <taxon>Florenciella</taxon>
    </lineage>
</organism>
<dbReference type="Pfam" id="PF13202">
    <property type="entry name" value="EF-hand_5"/>
    <property type="match status" value="1"/>
</dbReference>
<proteinExistence type="predicted"/>
<accession>A0A7S2B085</accession>
<dbReference type="InterPro" id="IPR018247">
    <property type="entry name" value="EF_Hand_1_Ca_BS"/>
</dbReference>
<keyword evidence="3" id="KW-0106">Calcium</keyword>
<evidence type="ECO:0000256" key="3">
    <source>
        <dbReference type="ARBA" id="ARBA00022837"/>
    </source>
</evidence>
<evidence type="ECO:0000313" key="7">
    <source>
        <dbReference type="EMBL" id="CAD9382516.1"/>
    </source>
</evidence>
<dbReference type="SMART" id="SM00054">
    <property type="entry name" value="EFh"/>
    <property type="match status" value="5"/>
</dbReference>
<dbReference type="PANTHER" id="PTHR34524">
    <property type="entry name" value="CALCYPHOSIN"/>
    <property type="match status" value="1"/>
</dbReference>
<reference evidence="7" key="1">
    <citation type="submission" date="2021-01" db="EMBL/GenBank/DDBJ databases">
        <authorList>
            <person name="Corre E."/>
            <person name="Pelletier E."/>
            <person name="Niang G."/>
            <person name="Scheremetjew M."/>
            <person name="Finn R."/>
            <person name="Kale V."/>
            <person name="Holt S."/>
            <person name="Cochrane G."/>
            <person name="Meng A."/>
            <person name="Brown T."/>
            <person name="Cohen L."/>
        </authorList>
    </citation>
    <scope>NUCLEOTIDE SEQUENCE</scope>
    <source>
        <strain evidence="7">RCC1693</strain>
    </source>
</reference>
<feature type="compositionally biased region" description="Basic residues" evidence="5">
    <location>
        <begin position="1"/>
        <end position="14"/>
    </location>
</feature>
<protein>
    <recommendedName>
        <fullName evidence="6">EF-hand domain-containing protein</fullName>
    </recommendedName>
</protein>